<reference evidence="7 8" key="1">
    <citation type="submission" date="2017-09" db="EMBL/GenBank/DDBJ databases">
        <authorList>
            <person name="Ehlers B."/>
            <person name="Leendertz F.H."/>
        </authorList>
    </citation>
    <scope>NUCLEOTIDE SEQUENCE [LARGE SCALE GENOMIC DNA]</scope>
    <source>
        <strain evidence="7 8">DSM 46844</strain>
    </source>
</reference>
<evidence type="ECO:0000256" key="3">
    <source>
        <dbReference type="ARBA" id="ARBA00022827"/>
    </source>
</evidence>
<evidence type="ECO:0000259" key="5">
    <source>
        <dbReference type="Pfam" id="PF07992"/>
    </source>
</evidence>
<dbReference type="Pfam" id="PF14759">
    <property type="entry name" value="Reductase_C"/>
    <property type="match status" value="1"/>
</dbReference>
<sequence length="423" mass="43847">MTGCVAVVGAGQAGLQLATTLRTLGYDGRIVLVGAEPGLPYQRPPLSKGFLAGTVPHEELELRDPSLLAEQRIELHAGRRVVGAVLDRAGGLLRLDDGSELAFDRLGLATGATARRLPVPGADLPGMLTLRSVADAEQLRAGLADAADIIVVGGGFVGLEVAATARAQGRRVTVVEAADRLLARVVAAPFSAHVRTWHEARGTTVLTGAAVAGLTGTDRVTGVTLGDGRTLPADLVVAGVGASPVTSLAEELGLDVERGIVTDVAGRTSHPRVVAVGDCTVQPHPHAPDRLLGIESVNNAVEQATAAAAVLLGHEPAPRGVPWFWSNQGDLRLQLVGISDGYDELVVRRGGSAGEGRLTVLYYRWGRLIAADVAGNPRDFTAIRSALAEGRTLDPILAQDTDVPLRTLLTEARGLPADAAARA</sequence>
<keyword evidence="4" id="KW-0560">Oxidoreductase</keyword>
<dbReference type="Gene3D" id="3.50.50.60">
    <property type="entry name" value="FAD/NAD(P)-binding domain"/>
    <property type="match status" value="2"/>
</dbReference>
<dbReference type="GO" id="GO:0005737">
    <property type="term" value="C:cytoplasm"/>
    <property type="evidence" value="ECO:0007669"/>
    <property type="project" value="TreeGrafter"/>
</dbReference>
<dbReference type="Pfam" id="PF07992">
    <property type="entry name" value="Pyr_redox_2"/>
    <property type="match status" value="1"/>
</dbReference>
<dbReference type="PRINTS" id="PR00411">
    <property type="entry name" value="PNDRDTASEI"/>
</dbReference>
<dbReference type="Gene3D" id="3.30.390.30">
    <property type="match status" value="1"/>
</dbReference>
<comment type="cofactor">
    <cofactor evidence="1">
        <name>FAD</name>
        <dbReference type="ChEBI" id="CHEBI:57692"/>
    </cofactor>
</comment>
<dbReference type="AlphaFoldDB" id="A0A285EGI0"/>
<feature type="domain" description="Reductase C-terminal" evidence="6">
    <location>
        <begin position="323"/>
        <end position="409"/>
    </location>
</feature>
<evidence type="ECO:0000256" key="1">
    <source>
        <dbReference type="ARBA" id="ARBA00001974"/>
    </source>
</evidence>
<evidence type="ECO:0000313" key="8">
    <source>
        <dbReference type="Proteomes" id="UP000219514"/>
    </source>
</evidence>
<evidence type="ECO:0000313" key="7">
    <source>
        <dbReference type="EMBL" id="SNX97141.1"/>
    </source>
</evidence>
<dbReference type="InterPro" id="IPR016156">
    <property type="entry name" value="FAD/NAD-linked_Rdtase_dimer_sf"/>
</dbReference>
<dbReference type="PRINTS" id="PR00368">
    <property type="entry name" value="FADPNR"/>
</dbReference>
<evidence type="ECO:0000256" key="4">
    <source>
        <dbReference type="ARBA" id="ARBA00023002"/>
    </source>
</evidence>
<proteinExistence type="predicted"/>
<evidence type="ECO:0000256" key="2">
    <source>
        <dbReference type="ARBA" id="ARBA00022630"/>
    </source>
</evidence>
<dbReference type="SUPFAM" id="SSF51905">
    <property type="entry name" value="FAD/NAD(P)-binding domain"/>
    <property type="match status" value="1"/>
</dbReference>
<dbReference type="InterPro" id="IPR023753">
    <property type="entry name" value="FAD/NAD-binding_dom"/>
</dbReference>
<keyword evidence="8" id="KW-1185">Reference proteome</keyword>
<dbReference type="EMBL" id="OBDO01000006">
    <property type="protein sequence ID" value="SNX97141.1"/>
    <property type="molecule type" value="Genomic_DNA"/>
</dbReference>
<evidence type="ECO:0000259" key="6">
    <source>
        <dbReference type="Pfam" id="PF14759"/>
    </source>
</evidence>
<dbReference type="PANTHER" id="PTHR43557:SF2">
    <property type="entry name" value="RIESKE DOMAIN-CONTAINING PROTEIN-RELATED"/>
    <property type="match status" value="1"/>
</dbReference>
<feature type="domain" description="FAD/NAD(P)-binding" evidence="5">
    <location>
        <begin position="5"/>
        <end position="304"/>
    </location>
</feature>
<accession>A0A285EGI0</accession>
<dbReference type="RefSeq" id="WP_097207134.1">
    <property type="nucleotide sequence ID" value="NZ_JACHXB010000002.1"/>
</dbReference>
<keyword evidence="3" id="KW-0274">FAD</keyword>
<keyword evidence="7" id="KW-0223">Dioxygenase</keyword>
<dbReference type="Proteomes" id="UP000219514">
    <property type="component" value="Unassembled WGS sequence"/>
</dbReference>
<keyword evidence="2" id="KW-0285">Flavoprotein</keyword>
<dbReference type="InterPro" id="IPR028202">
    <property type="entry name" value="Reductase_C"/>
</dbReference>
<dbReference type="GO" id="GO:0051213">
    <property type="term" value="F:dioxygenase activity"/>
    <property type="evidence" value="ECO:0007669"/>
    <property type="project" value="UniProtKB-KW"/>
</dbReference>
<organism evidence="7 8">
    <name type="scientific">Geodermatophilus sabuli</name>
    <dbReference type="NCBI Taxonomy" id="1564158"/>
    <lineage>
        <taxon>Bacteria</taxon>
        <taxon>Bacillati</taxon>
        <taxon>Actinomycetota</taxon>
        <taxon>Actinomycetes</taxon>
        <taxon>Geodermatophilales</taxon>
        <taxon>Geodermatophilaceae</taxon>
        <taxon>Geodermatophilus</taxon>
    </lineage>
</organism>
<dbReference type="SUPFAM" id="SSF55424">
    <property type="entry name" value="FAD/NAD-linked reductases, dimerisation (C-terminal) domain"/>
    <property type="match status" value="1"/>
</dbReference>
<name>A0A285EGI0_9ACTN</name>
<dbReference type="InterPro" id="IPR050446">
    <property type="entry name" value="FAD-oxidoreductase/Apoptosis"/>
</dbReference>
<dbReference type="OrthoDB" id="1145at2"/>
<dbReference type="InterPro" id="IPR036188">
    <property type="entry name" value="FAD/NAD-bd_sf"/>
</dbReference>
<dbReference type="GO" id="GO:0016651">
    <property type="term" value="F:oxidoreductase activity, acting on NAD(P)H"/>
    <property type="evidence" value="ECO:0007669"/>
    <property type="project" value="TreeGrafter"/>
</dbReference>
<gene>
    <name evidence="7" type="ORF">SAMN06893097_10691</name>
</gene>
<protein>
    <submittedName>
        <fullName evidence="7">3-phenylpropionate/trans-cinnamate dioxygenase ferredoxin reductase subunit</fullName>
    </submittedName>
</protein>
<dbReference type="PANTHER" id="PTHR43557">
    <property type="entry name" value="APOPTOSIS-INDUCING FACTOR 1"/>
    <property type="match status" value="1"/>
</dbReference>